<dbReference type="EMBL" id="LBXO01000007">
    <property type="protein sequence ID" value="KKR33519.1"/>
    <property type="molecule type" value="Genomic_DNA"/>
</dbReference>
<sequence length="30" mass="3375">MSNPLIEIKNLEKEYVSGEVVTKVLHGLSF</sequence>
<evidence type="ECO:0000313" key="1">
    <source>
        <dbReference type="EMBL" id="KKR33519.1"/>
    </source>
</evidence>
<feature type="non-terminal residue" evidence="1">
    <location>
        <position position="30"/>
    </location>
</feature>
<protein>
    <submittedName>
        <fullName evidence="1">Uncharacterized protein</fullName>
    </submittedName>
</protein>
<dbReference type="Proteomes" id="UP000034137">
    <property type="component" value="Unassembled WGS sequence"/>
</dbReference>
<evidence type="ECO:0000313" key="2">
    <source>
        <dbReference type="Proteomes" id="UP000034137"/>
    </source>
</evidence>
<accession>A0A0G0PZG4</accession>
<organism evidence="1 2">
    <name type="scientific">Candidatus Falkowbacteria bacterium GW2011_GWF2_39_8</name>
    <dbReference type="NCBI Taxonomy" id="1618642"/>
    <lineage>
        <taxon>Bacteria</taxon>
        <taxon>Candidatus Falkowiibacteriota</taxon>
    </lineage>
</organism>
<reference evidence="1 2" key="1">
    <citation type="journal article" date="2015" name="Nature">
        <title>rRNA introns, odd ribosomes, and small enigmatic genomes across a large radiation of phyla.</title>
        <authorList>
            <person name="Brown C.T."/>
            <person name="Hug L.A."/>
            <person name="Thomas B.C."/>
            <person name="Sharon I."/>
            <person name="Castelle C.J."/>
            <person name="Singh A."/>
            <person name="Wilkins M.J."/>
            <person name="Williams K.H."/>
            <person name="Banfield J.F."/>
        </authorList>
    </citation>
    <scope>NUCLEOTIDE SEQUENCE [LARGE SCALE GENOMIC DNA]</scope>
</reference>
<name>A0A0G0PZG4_9BACT</name>
<comment type="caution">
    <text evidence="1">The sequence shown here is derived from an EMBL/GenBank/DDBJ whole genome shotgun (WGS) entry which is preliminary data.</text>
</comment>
<proteinExistence type="predicted"/>
<dbReference type="AlphaFoldDB" id="A0A0G0PZG4"/>
<gene>
    <name evidence="1" type="ORF">UT64_C0007G0021</name>
</gene>